<proteinExistence type="predicted"/>
<dbReference type="SUPFAM" id="SSF53335">
    <property type="entry name" value="S-adenosyl-L-methionine-dependent methyltransferases"/>
    <property type="match status" value="1"/>
</dbReference>
<evidence type="ECO:0000313" key="1">
    <source>
        <dbReference type="EMBL" id="RED99544.1"/>
    </source>
</evidence>
<organism evidence="1 2">
    <name type="scientific">Marinoscillum furvescens DSM 4134</name>
    <dbReference type="NCBI Taxonomy" id="1122208"/>
    <lineage>
        <taxon>Bacteria</taxon>
        <taxon>Pseudomonadati</taxon>
        <taxon>Bacteroidota</taxon>
        <taxon>Cytophagia</taxon>
        <taxon>Cytophagales</taxon>
        <taxon>Reichenbachiellaceae</taxon>
        <taxon>Marinoscillum</taxon>
    </lineage>
</organism>
<dbReference type="Gene3D" id="3.40.50.150">
    <property type="entry name" value="Vaccinia Virus protein VP39"/>
    <property type="match status" value="1"/>
</dbReference>
<reference evidence="1 2" key="1">
    <citation type="submission" date="2018-07" db="EMBL/GenBank/DDBJ databases">
        <title>Genomic Encyclopedia of Type Strains, Phase IV (KMG-IV): sequencing the most valuable type-strain genomes for metagenomic binning, comparative biology and taxonomic classification.</title>
        <authorList>
            <person name="Goeker M."/>
        </authorList>
    </citation>
    <scope>NUCLEOTIDE SEQUENCE [LARGE SCALE GENOMIC DNA]</scope>
    <source>
        <strain evidence="1 2">DSM 4134</strain>
    </source>
</reference>
<dbReference type="EMBL" id="QREG01000008">
    <property type="protein sequence ID" value="RED99544.1"/>
    <property type="molecule type" value="Genomic_DNA"/>
</dbReference>
<gene>
    <name evidence="1" type="ORF">C7460_108166</name>
</gene>
<evidence type="ECO:0008006" key="3">
    <source>
        <dbReference type="Google" id="ProtNLM"/>
    </source>
</evidence>
<dbReference type="OrthoDB" id="9794124at2"/>
<sequence>MEYKKGIDRKFRLPRVWSNQELKKFAHLFRGNVINVSGWKDEDKEGEHYKNYFKNASSYAISNYKSEARGFQGEKGEIFLDLTKKLDQGLIEKYDVVFNHTVLEHIYEVHIAFANLCKLSNDIVIIVVPFLQQMHADYGDYWRFTPLTIKKMFEEQGMNLLYLSFNSEPNASVYLFAIGTKNIKEWSKKIPPHFSYEDPTSTGDGFENFVGCHAIKNERTNPSVKDRFKQIMDAFR</sequence>
<name>A0A3D9L571_MARFU</name>
<dbReference type="AlphaFoldDB" id="A0A3D9L571"/>
<evidence type="ECO:0000313" key="2">
    <source>
        <dbReference type="Proteomes" id="UP000256779"/>
    </source>
</evidence>
<protein>
    <recommendedName>
        <fullName evidence="3">Methyltransferase family protein</fullName>
    </recommendedName>
</protein>
<keyword evidence="2" id="KW-1185">Reference proteome</keyword>
<comment type="caution">
    <text evidence="1">The sequence shown here is derived from an EMBL/GenBank/DDBJ whole genome shotgun (WGS) entry which is preliminary data.</text>
</comment>
<dbReference type="RefSeq" id="WP_115868074.1">
    <property type="nucleotide sequence ID" value="NZ_QREG01000008.1"/>
</dbReference>
<dbReference type="Proteomes" id="UP000256779">
    <property type="component" value="Unassembled WGS sequence"/>
</dbReference>
<accession>A0A3D9L571</accession>
<dbReference type="InterPro" id="IPR029063">
    <property type="entry name" value="SAM-dependent_MTases_sf"/>
</dbReference>